<evidence type="ECO:0000313" key="3">
    <source>
        <dbReference type="Proteomes" id="UP000015101"/>
    </source>
</evidence>
<dbReference type="InParanoid" id="T1FGI5"/>
<dbReference type="RefSeq" id="XP_009028522.1">
    <property type="nucleotide sequence ID" value="XM_009030274.1"/>
</dbReference>
<reference evidence="3" key="1">
    <citation type="submission" date="2012-12" db="EMBL/GenBank/DDBJ databases">
        <authorList>
            <person name="Hellsten U."/>
            <person name="Grimwood J."/>
            <person name="Chapman J.A."/>
            <person name="Shapiro H."/>
            <person name="Aerts A."/>
            <person name="Otillar R.P."/>
            <person name="Terry A.Y."/>
            <person name="Boore J.L."/>
            <person name="Simakov O."/>
            <person name="Marletaz F."/>
            <person name="Cho S.-J."/>
            <person name="Edsinger-Gonzales E."/>
            <person name="Havlak P."/>
            <person name="Kuo D.-H."/>
            <person name="Larsson T."/>
            <person name="Lv J."/>
            <person name="Arendt D."/>
            <person name="Savage R."/>
            <person name="Osoegawa K."/>
            <person name="de Jong P."/>
            <person name="Lindberg D.R."/>
            <person name="Seaver E.C."/>
            <person name="Weisblat D.A."/>
            <person name="Putnam N.H."/>
            <person name="Grigoriev I.V."/>
            <person name="Rokhsar D.S."/>
        </authorList>
    </citation>
    <scope>NUCLEOTIDE SEQUENCE</scope>
</reference>
<name>T1FGI5_HELRO</name>
<dbReference type="STRING" id="6412.T1FGI5"/>
<dbReference type="Proteomes" id="UP000015101">
    <property type="component" value="Unassembled WGS sequence"/>
</dbReference>
<organism evidence="2 3">
    <name type="scientific">Helobdella robusta</name>
    <name type="common">Californian leech</name>
    <dbReference type="NCBI Taxonomy" id="6412"/>
    <lineage>
        <taxon>Eukaryota</taxon>
        <taxon>Metazoa</taxon>
        <taxon>Spiralia</taxon>
        <taxon>Lophotrochozoa</taxon>
        <taxon>Annelida</taxon>
        <taxon>Clitellata</taxon>
        <taxon>Hirudinea</taxon>
        <taxon>Rhynchobdellida</taxon>
        <taxon>Glossiphoniidae</taxon>
        <taxon>Helobdella</taxon>
    </lineage>
</organism>
<dbReference type="OMA" id="IPRANGW"/>
<dbReference type="GeneID" id="20207934"/>
<sequence length="257" mass="29695">MCIREVFFSIFVHSHIKSYCTLIPRANGWLQNNLDIYLIKCETVEKKVTCIEDVTNDSCMFLPKNHHAAYVKGLRLWYVNVTGTRKLALESMAPSEIGYMNVIPKCIDASGKYPKYEHLPETYAAINAYLAGAPLEGKIVTIETVPLKLPRKQWKSFEINPDETYFPDEYLRHVLNITRIYFRYGEPEVELIGAQDFLPDFEGSSHWPPLHHSTPRYGPISTAINKVKDWIQNTNVCIWVWYISLITQVDPHVYSAH</sequence>
<proteinExistence type="predicted"/>
<reference evidence="2" key="3">
    <citation type="submission" date="2015-06" db="UniProtKB">
        <authorList>
            <consortium name="EnsemblMetazoa"/>
        </authorList>
    </citation>
    <scope>IDENTIFICATION</scope>
</reference>
<dbReference type="OrthoDB" id="6283821at2759"/>
<dbReference type="CTD" id="20207934"/>
<evidence type="ECO:0000313" key="1">
    <source>
        <dbReference type="EMBL" id="ESN93461.1"/>
    </source>
</evidence>
<dbReference type="EMBL" id="KB097612">
    <property type="protein sequence ID" value="ESN93461.1"/>
    <property type="molecule type" value="Genomic_DNA"/>
</dbReference>
<dbReference type="EMBL" id="AMQM01007429">
    <property type="status" value="NOT_ANNOTATED_CDS"/>
    <property type="molecule type" value="Genomic_DNA"/>
</dbReference>
<dbReference type="EnsemblMetazoa" id="HelroT181005">
    <property type="protein sequence ID" value="HelroP181005"/>
    <property type="gene ID" value="HelroG181005"/>
</dbReference>
<dbReference type="HOGENOM" id="CLU_1082897_0_0_1"/>
<dbReference type="EMBL" id="AMQM01007430">
    <property type="status" value="NOT_ANNOTATED_CDS"/>
    <property type="molecule type" value="Genomic_DNA"/>
</dbReference>
<reference evidence="1 3" key="2">
    <citation type="journal article" date="2013" name="Nature">
        <title>Insights into bilaterian evolution from three spiralian genomes.</title>
        <authorList>
            <person name="Simakov O."/>
            <person name="Marletaz F."/>
            <person name="Cho S.J."/>
            <person name="Edsinger-Gonzales E."/>
            <person name="Havlak P."/>
            <person name="Hellsten U."/>
            <person name="Kuo D.H."/>
            <person name="Larsson T."/>
            <person name="Lv J."/>
            <person name="Arendt D."/>
            <person name="Savage R."/>
            <person name="Osoegawa K."/>
            <person name="de Jong P."/>
            <person name="Grimwood J."/>
            <person name="Chapman J.A."/>
            <person name="Shapiro H."/>
            <person name="Aerts A."/>
            <person name="Otillar R.P."/>
            <person name="Terry A.Y."/>
            <person name="Boore J.L."/>
            <person name="Grigoriev I.V."/>
            <person name="Lindberg D.R."/>
            <person name="Seaver E.C."/>
            <person name="Weisblat D.A."/>
            <person name="Putnam N.H."/>
            <person name="Rokhsar D.S."/>
        </authorList>
    </citation>
    <scope>NUCLEOTIDE SEQUENCE</scope>
</reference>
<gene>
    <name evidence="2" type="primary">20207934</name>
    <name evidence="1" type="ORF">HELRODRAFT_181005</name>
</gene>
<accession>T1FGI5</accession>
<dbReference type="AlphaFoldDB" id="T1FGI5"/>
<evidence type="ECO:0000313" key="2">
    <source>
        <dbReference type="EnsemblMetazoa" id="HelroP181005"/>
    </source>
</evidence>
<dbReference type="KEGG" id="hro:HELRODRAFT_181005"/>
<keyword evidence="3" id="KW-1185">Reference proteome</keyword>
<protein>
    <submittedName>
        <fullName evidence="1 2">Uncharacterized protein</fullName>
    </submittedName>
</protein>